<evidence type="ECO:0000256" key="2">
    <source>
        <dbReference type="ARBA" id="ARBA00022643"/>
    </source>
</evidence>
<dbReference type="RefSeq" id="XP_046011752.1">
    <property type="nucleotide sequence ID" value="XM_046156882.1"/>
</dbReference>
<dbReference type="PANTHER" id="PTHR47429">
    <property type="entry name" value="PROTEIN TWIN LOV 1"/>
    <property type="match status" value="1"/>
</dbReference>
<evidence type="ECO:0000313" key="8">
    <source>
        <dbReference type="EMBL" id="KAH7029464.1"/>
    </source>
</evidence>
<comment type="caution">
    <text evidence="8">The sequence shown here is derived from an EMBL/GenBank/DDBJ whole genome shotgun (WGS) entry which is preliminary data.</text>
</comment>
<feature type="domain" description="GATA-type" evidence="7">
    <location>
        <begin position="712"/>
        <end position="760"/>
    </location>
</feature>
<keyword evidence="2" id="KW-0288">FMN</keyword>
<keyword evidence="4" id="KW-0862">Zinc</keyword>
<dbReference type="GO" id="GO:0008270">
    <property type="term" value="F:zinc ion binding"/>
    <property type="evidence" value="ECO:0007669"/>
    <property type="project" value="UniProtKB-KW"/>
</dbReference>
<gene>
    <name evidence="8" type="ORF">B0I36DRAFT_350339</name>
</gene>
<proteinExistence type="predicted"/>
<dbReference type="PANTHER" id="PTHR47429:SF7">
    <property type="entry name" value="GATA-FACTOR"/>
    <property type="match status" value="1"/>
</dbReference>
<dbReference type="InterPro" id="IPR013088">
    <property type="entry name" value="Znf_NHR/GATA"/>
</dbReference>
<dbReference type="PROSITE" id="PS00344">
    <property type="entry name" value="GATA_ZN_FINGER_1"/>
    <property type="match status" value="1"/>
</dbReference>
<dbReference type="InterPro" id="IPR000679">
    <property type="entry name" value="Znf_GATA"/>
</dbReference>
<keyword evidence="4" id="KW-0479">Metal-binding</keyword>
<dbReference type="Pfam" id="PF13426">
    <property type="entry name" value="PAS_9"/>
    <property type="match status" value="1"/>
</dbReference>
<dbReference type="OrthoDB" id="447251at2759"/>
<accession>A0A9P8Y4Z5</accession>
<dbReference type="Proteomes" id="UP000756346">
    <property type="component" value="Unassembled WGS sequence"/>
</dbReference>
<dbReference type="GO" id="GO:0006355">
    <property type="term" value="P:regulation of DNA-templated transcription"/>
    <property type="evidence" value="ECO:0007669"/>
    <property type="project" value="InterPro"/>
</dbReference>
<evidence type="ECO:0000259" key="7">
    <source>
        <dbReference type="PROSITE" id="PS50114"/>
    </source>
</evidence>
<feature type="compositionally biased region" description="Polar residues" evidence="5">
    <location>
        <begin position="321"/>
        <end position="333"/>
    </location>
</feature>
<evidence type="ECO:0000256" key="1">
    <source>
        <dbReference type="ARBA" id="ARBA00022630"/>
    </source>
</evidence>
<dbReference type="CDD" id="cd00130">
    <property type="entry name" value="PAS"/>
    <property type="match status" value="2"/>
</dbReference>
<evidence type="ECO:0000256" key="3">
    <source>
        <dbReference type="ARBA" id="ARBA00022991"/>
    </source>
</evidence>
<dbReference type="PROSITE" id="PS50112">
    <property type="entry name" value="PAS"/>
    <property type="match status" value="1"/>
</dbReference>
<evidence type="ECO:0000313" key="9">
    <source>
        <dbReference type="Proteomes" id="UP000756346"/>
    </source>
</evidence>
<dbReference type="EMBL" id="JAGTJQ010000006">
    <property type="protein sequence ID" value="KAH7029464.1"/>
    <property type="molecule type" value="Genomic_DNA"/>
</dbReference>
<dbReference type="NCBIfam" id="TIGR00229">
    <property type="entry name" value="sensory_box"/>
    <property type="match status" value="1"/>
</dbReference>
<dbReference type="Gene3D" id="3.30.450.20">
    <property type="entry name" value="PAS domain"/>
    <property type="match status" value="2"/>
</dbReference>
<dbReference type="GO" id="GO:0005634">
    <property type="term" value="C:nucleus"/>
    <property type="evidence" value="ECO:0007669"/>
    <property type="project" value="TreeGrafter"/>
</dbReference>
<dbReference type="PROSITE" id="PS50114">
    <property type="entry name" value="GATA_ZN_FINGER_2"/>
    <property type="match status" value="1"/>
</dbReference>
<feature type="compositionally biased region" description="Polar residues" evidence="5">
    <location>
        <begin position="283"/>
        <end position="292"/>
    </location>
</feature>
<dbReference type="SMART" id="SM00401">
    <property type="entry name" value="ZnF_GATA"/>
    <property type="match status" value="1"/>
</dbReference>
<dbReference type="InterPro" id="IPR035965">
    <property type="entry name" value="PAS-like_dom_sf"/>
</dbReference>
<dbReference type="AlphaFoldDB" id="A0A9P8Y4Z5"/>
<evidence type="ECO:0000256" key="5">
    <source>
        <dbReference type="SAM" id="MobiDB-lite"/>
    </source>
</evidence>
<reference evidence="8" key="1">
    <citation type="journal article" date="2021" name="Nat. Commun.">
        <title>Genetic determinants of endophytism in the Arabidopsis root mycobiome.</title>
        <authorList>
            <person name="Mesny F."/>
            <person name="Miyauchi S."/>
            <person name="Thiergart T."/>
            <person name="Pickel B."/>
            <person name="Atanasova L."/>
            <person name="Karlsson M."/>
            <person name="Huettel B."/>
            <person name="Barry K.W."/>
            <person name="Haridas S."/>
            <person name="Chen C."/>
            <person name="Bauer D."/>
            <person name="Andreopoulos W."/>
            <person name="Pangilinan J."/>
            <person name="LaButti K."/>
            <person name="Riley R."/>
            <person name="Lipzen A."/>
            <person name="Clum A."/>
            <person name="Drula E."/>
            <person name="Henrissat B."/>
            <person name="Kohler A."/>
            <person name="Grigoriev I.V."/>
            <person name="Martin F.M."/>
            <person name="Hacquard S."/>
        </authorList>
    </citation>
    <scope>NUCLEOTIDE SEQUENCE</scope>
    <source>
        <strain evidence="8">MPI-CAGE-CH-0230</strain>
    </source>
</reference>
<name>A0A9P8Y4Z5_9PEZI</name>
<keyword evidence="3" id="KW-0157">Chromophore</keyword>
<dbReference type="SUPFAM" id="SSF57716">
    <property type="entry name" value="Glucocorticoid receptor-like (DNA-binding domain)"/>
    <property type="match status" value="1"/>
</dbReference>
<protein>
    <submittedName>
        <fullName evidence="8">Uncharacterized protein</fullName>
    </submittedName>
</protein>
<feature type="domain" description="PAS" evidence="6">
    <location>
        <begin position="135"/>
        <end position="183"/>
    </location>
</feature>
<keyword evidence="9" id="KW-1185">Reference proteome</keyword>
<dbReference type="Gene3D" id="3.30.50.10">
    <property type="entry name" value="Erythroid Transcription Factor GATA-1, subunit A"/>
    <property type="match status" value="1"/>
</dbReference>
<feature type="region of interest" description="Disordered" evidence="5">
    <location>
        <begin position="1"/>
        <end position="78"/>
    </location>
</feature>
<dbReference type="InterPro" id="IPR000014">
    <property type="entry name" value="PAS"/>
</dbReference>
<keyword evidence="1" id="KW-0285">Flavoprotein</keyword>
<dbReference type="GO" id="GO:0043565">
    <property type="term" value="F:sequence-specific DNA binding"/>
    <property type="evidence" value="ECO:0007669"/>
    <property type="project" value="InterPro"/>
</dbReference>
<dbReference type="CDD" id="cd00202">
    <property type="entry name" value="ZnF_GATA"/>
    <property type="match status" value="1"/>
</dbReference>
<sequence>MVVVYGENEEGENKGGGKNTMGSSCEPEQPRPSGTASGSAWPAGSFARCRPDSLGQDMAGEGTRRERDRDGRRGSCCRHAGGRWADRTDVEQWEGLGFGQTILLEASLSVDTTPPAFFDFSPFDITAALNLARWTLQLVAPALEPSAAFVAADANQPDLPVVFASDAFEDMTGYRRHEIIGRNCRFLQSPPGSSTRDHINRASIQELKAKIESASVCQHVVSNFRKNGEFFINSITIVPVLAGLSGTRLIFGFSVDITNAEFENFEISSGAASSLLQHRVSTGLSDTSTKQIGSPPGQPRPQPRANQYSQHSPWTGYGTPTIGSEVSSPQASQARPWLENPPWAMEPQSAIPDEPSPNSHDWAVPADLHRILLNEVDGLVFVLSLRGFIHFATLSSCKTLGRRHAELVGSYIEDFCHATDGRLVMRKISAMSSVDYEKLLFRLRRADSSHAWFACSGKIWHHGSRRLVVLGGCIEESTSLSRELVTCNGGFGDRDLWLRISTSGLVLSVLSAVPAVLVFSGARFDASCFQDRMDQSESDLFLRMLAGATQGIVMSATCRLTTADDYDVCADITLYPDRSTPAGKFYTVLLQCRVTRILPDKSECCSHLFAHSLSMVTKWHQLSRRGLGLTSSAGDMFVSPPPQGSSAGPKTIAAVPDSESDHDDIMAALSIESCGTVPLELHRLQAENTALQAELQTLEDLATHRKRLRTARHTFRGCANCHAKSSPEWREGPSGKRDLCNRCGLRWAKMKRDRDRAKPP</sequence>
<evidence type="ECO:0000256" key="4">
    <source>
        <dbReference type="PROSITE-ProRule" id="PRU00094"/>
    </source>
</evidence>
<dbReference type="GeneID" id="70186428"/>
<dbReference type="Pfam" id="PF00320">
    <property type="entry name" value="GATA"/>
    <property type="match status" value="1"/>
</dbReference>
<dbReference type="SMART" id="SM00091">
    <property type="entry name" value="PAS"/>
    <property type="match status" value="2"/>
</dbReference>
<keyword evidence="4" id="KW-0863">Zinc-finger</keyword>
<dbReference type="SUPFAM" id="SSF55785">
    <property type="entry name" value="PYP-like sensor domain (PAS domain)"/>
    <property type="match status" value="2"/>
</dbReference>
<organism evidence="8 9">
    <name type="scientific">Microdochium trichocladiopsis</name>
    <dbReference type="NCBI Taxonomy" id="1682393"/>
    <lineage>
        <taxon>Eukaryota</taxon>
        <taxon>Fungi</taxon>
        <taxon>Dikarya</taxon>
        <taxon>Ascomycota</taxon>
        <taxon>Pezizomycotina</taxon>
        <taxon>Sordariomycetes</taxon>
        <taxon>Xylariomycetidae</taxon>
        <taxon>Xylariales</taxon>
        <taxon>Microdochiaceae</taxon>
        <taxon>Microdochium</taxon>
    </lineage>
</organism>
<feature type="region of interest" description="Disordered" evidence="5">
    <location>
        <begin position="283"/>
        <end position="358"/>
    </location>
</feature>
<feature type="compositionally biased region" description="Basic and acidic residues" evidence="5">
    <location>
        <begin position="62"/>
        <end position="73"/>
    </location>
</feature>
<evidence type="ECO:0000259" key="6">
    <source>
        <dbReference type="PROSITE" id="PS50112"/>
    </source>
</evidence>